<dbReference type="Proteomes" id="UP001302349">
    <property type="component" value="Chromosome"/>
</dbReference>
<evidence type="ECO:0000313" key="3">
    <source>
        <dbReference type="Proteomes" id="UP001302349"/>
    </source>
</evidence>
<organism evidence="2 3">
    <name type="scientific">Imperialibacter roseus</name>
    <dbReference type="NCBI Taxonomy" id="1324217"/>
    <lineage>
        <taxon>Bacteria</taxon>
        <taxon>Pseudomonadati</taxon>
        <taxon>Bacteroidota</taxon>
        <taxon>Cytophagia</taxon>
        <taxon>Cytophagales</taxon>
        <taxon>Flammeovirgaceae</taxon>
        <taxon>Imperialibacter</taxon>
    </lineage>
</organism>
<evidence type="ECO:0000313" key="2">
    <source>
        <dbReference type="EMBL" id="WOK04508.1"/>
    </source>
</evidence>
<dbReference type="EMBL" id="CP136051">
    <property type="protein sequence ID" value="WOK04508.1"/>
    <property type="molecule type" value="Genomic_DNA"/>
</dbReference>
<reference evidence="2 3" key="1">
    <citation type="journal article" date="2023" name="Microbiol. Resour. Announc.">
        <title>Complete Genome Sequence of Imperialibacter roseus strain P4T.</title>
        <authorList>
            <person name="Tizabi D.R."/>
            <person name="Bachvaroff T."/>
            <person name="Hill R.T."/>
        </authorList>
    </citation>
    <scope>NUCLEOTIDE SEQUENCE [LARGE SCALE GENOMIC DNA]</scope>
    <source>
        <strain evidence="2 3">P4T</strain>
    </source>
</reference>
<evidence type="ECO:0008006" key="4">
    <source>
        <dbReference type="Google" id="ProtNLM"/>
    </source>
</evidence>
<evidence type="ECO:0000256" key="1">
    <source>
        <dbReference type="SAM" id="SignalP"/>
    </source>
</evidence>
<protein>
    <recommendedName>
        <fullName evidence="4">Lipoprotein</fullName>
    </recommendedName>
</protein>
<proteinExistence type="predicted"/>
<feature type="chain" id="PRO_5045937958" description="Lipoprotein" evidence="1">
    <location>
        <begin position="22"/>
        <end position="294"/>
    </location>
</feature>
<name>A0ABZ0IJ53_9BACT</name>
<dbReference type="PROSITE" id="PS51257">
    <property type="entry name" value="PROKAR_LIPOPROTEIN"/>
    <property type="match status" value="1"/>
</dbReference>
<dbReference type="RefSeq" id="WP_317487318.1">
    <property type="nucleotide sequence ID" value="NZ_CP136051.1"/>
</dbReference>
<sequence length="294" mass="32402">MNLLKRLMMMTMVGGTMVWLASCNNEEDGLNDDAIASAFEDVAVDTEASMDVAFEDVDNVVEAGISYDEASGGRIMRDALIECAVVTHDHENNTVTIDYGDGCEGDGRTRRGKIIVTYSDERWFKPGASRSVTFEDFYIDSVKVEGVRTITNITADESSAPQFRTEVVGGKLSWNDGTFATRDSEHTRTWSRAENPAQDESFVEGSAEGVNRDGENYSSTITERLVFKRRCGAQGYFFPVSGVIETVAPSATIVIDYGDGECDNLAEVTINGETQIIELDVKARKHVVRRRLRG</sequence>
<gene>
    <name evidence="2" type="ORF">RT717_15615</name>
</gene>
<keyword evidence="1" id="KW-0732">Signal</keyword>
<feature type="signal peptide" evidence="1">
    <location>
        <begin position="1"/>
        <end position="21"/>
    </location>
</feature>
<accession>A0ABZ0IJ53</accession>
<keyword evidence="3" id="KW-1185">Reference proteome</keyword>